<gene>
    <name evidence="2" type="ORF">RFULGI_LOCUS18867</name>
</gene>
<feature type="non-terminal residue" evidence="2">
    <location>
        <position position="1"/>
    </location>
</feature>
<proteinExistence type="predicted"/>
<evidence type="ECO:0000313" key="3">
    <source>
        <dbReference type="Proteomes" id="UP000789396"/>
    </source>
</evidence>
<evidence type="ECO:0000313" key="2">
    <source>
        <dbReference type="EMBL" id="CAG8812022.1"/>
    </source>
</evidence>
<accession>A0A9N9K4Y1</accession>
<sequence length="179" mass="20528">VSNSDMMEQESFNFNSSYSDSSFFIKLPFPPIIDIDNLIKPNDVKSITAFVVYRYAYIQELSSRGVIFKITQVSNVISNSWKQEPKIVREEYKKLADTANNLYCFKYQKKQQLQLPINQSSPADGTKSLLTRLNNPSSSTSVTDQEELCNPLYTYKNDLMPSDENLIDKQTTSRGHKTK</sequence>
<feature type="region of interest" description="Disordered" evidence="1">
    <location>
        <begin position="126"/>
        <end position="145"/>
    </location>
</feature>
<dbReference type="Gene3D" id="1.10.30.10">
    <property type="entry name" value="High mobility group box domain"/>
    <property type="match status" value="1"/>
</dbReference>
<feature type="region of interest" description="Disordered" evidence="1">
    <location>
        <begin position="160"/>
        <end position="179"/>
    </location>
</feature>
<protein>
    <submittedName>
        <fullName evidence="2">19605_t:CDS:1</fullName>
    </submittedName>
</protein>
<reference evidence="2" key="1">
    <citation type="submission" date="2021-06" db="EMBL/GenBank/DDBJ databases">
        <authorList>
            <person name="Kallberg Y."/>
            <person name="Tangrot J."/>
            <person name="Rosling A."/>
        </authorList>
    </citation>
    <scope>NUCLEOTIDE SEQUENCE</scope>
    <source>
        <strain evidence="2">IN212</strain>
    </source>
</reference>
<comment type="caution">
    <text evidence="2">The sequence shown here is derived from an EMBL/GenBank/DDBJ whole genome shotgun (WGS) entry which is preliminary data.</text>
</comment>
<feature type="compositionally biased region" description="Polar residues" evidence="1">
    <location>
        <begin position="126"/>
        <end position="143"/>
    </location>
</feature>
<dbReference type="EMBL" id="CAJVPZ010086286">
    <property type="protein sequence ID" value="CAG8812022.1"/>
    <property type="molecule type" value="Genomic_DNA"/>
</dbReference>
<dbReference type="SUPFAM" id="SSF47095">
    <property type="entry name" value="HMG-box"/>
    <property type="match status" value="1"/>
</dbReference>
<dbReference type="InterPro" id="IPR036910">
    <property type="entry name" value="HMG_box_dom_sf"/>
</dbReference>
<feature type="non-terminal residue" evidence="2">
    <location>
        <position position="179"/>
    </location>
</feature>
<evidence type="ECO:0000256" key="1">
    <source>
        <dbReference type="SAM" id="MobiDB-lite"/>
    </source>
</evidence>
<dbReference type="OrthoDB" id="2123952at2759"/>
<organism evidence="2 3">
    <name type="scientific">Racocetra fulgida</name>
    <dbReference type="NCBI Taxonomy" id="60492"/>
    <lineage>
        <taxon>Eukaryota</taxon>
        <taxon>Fungi</taxon>
        <taxon>Fungi incertae sedis</taxon>
        <taxon>Mucoromycota</taxon>
        <taxon>Glomeromycotina</taxon>
        <taxon>Glomeromycetes</taxon>
        <taxon>Diversisporales</taxon>
        <taxon>Gigasporaceae</taxon>
        <taxon>Racocetra</taxon>
    </lineage>
</organism>
<name>A0A9N9K4Y1_9GLOM</name>
<keyword evidence="3" id="KW-1185">Reference proteome</keyword>
<dbReference type="AlphaFoldDB" id="A0A9N9K4Y1"/>
<dbReference type="Proteomes" id="UP000789396">
    <property type="component" value="Unassembled WGS sequence"/>
</dbReference>